<name>A0A9W7YC76_9FUNG</name>
<comment type="caution">
    <text evidence="2">The sequence shown here is derived from an EMBL/GenBank/DDBJ whole genome shotgun (WGS) entry which is preliminary data.</text>
</comment>
<dbReference type="EMBL" id="JANBOI010000742">
    <property type="protein sequence ID" value="KAJ1728775.1"/>
    <property type="molecule type" value="Genomic_DNA"/>
</dbReference>
<keyword evidence="1" id="KW-0812">Transmembrane</keyword>
<feature type="transmembrane region" description="Helical" evidence="1">
    <location>
        <begin position="15"/>
        <end position="34"/>
    </location>
</feature>
<dbReference type="AlphaFoldDB" id="A0A9W7YC76"/>
<evidence type="ECO:0000313" key="2">
    <source>
        <dbReference type="EMBL" id="KAJ1728775.1"/>
    </source>
</evidence>
<keyword evidence="1" id="KW-1133">Transmembrane helix</keyword>
<dbReference type="Proteomes" id="UP001143981">
    <property type="component" value="Unassembled WGS sequence"/>
</dbReference>
<reference evidence="2" key="1">
    <citation type="submission" date="2022-07" db="EMBL/GenBank/DDBJ databases">
        <title>Phylogenomic reconstructions and comparative analyses of Kickxellomycotina fungi.</title>
        <authorList>
            <person name="Reynolds N.K."/>
            <person name="Stajich J.E."/>
            <person name="Barry K."/>
            <person name="Grigoriev I.V."/>
            <person name="Crous P."/>
            <person name="Smith M.E."/>
        </authorList>
    </citation>
    <scope>NUCLEOTIDE SEQUENCE</scope>
    <source>
        <strain evidence="2">BCRC 34381</strain>
    </source>
</reference>
<protein>
    <submittedName>
        <fullName evidence="2">Uncharacterized protein</fullName>
    </submittedName>
</protein>
<keyword evidence="1" id="KW-0472">Membrane</keyword>
<accession>A0A9W7YC76</accession>
<dbReference type="OrthoDB" id="2360774at2759"/>
<evidence type="ECO:0000256" key="1">
    <source>
        <dbReference type="SAM" id="Phobius"/>
    </source>
</evidence>
<organism evidence="2 3">
    <name type="scientific">Coemansia biformis</name>
    <dbReference type="NCBI Taxonomy" id="1286918"/>
    <lineage>
        <taxon>Eukaryota</taxon>
        <taxon>Fungi</taxon>
        <taxon>Fungi incertae sedis</taxon>
        <taxon>Zoopagomycota</taxon>
        <taxon>Kickxellomycotina</taxon>
        <taxon>Kickxellomycetes</taxon>
        <taxon>Kickxellales</taxon>
        <taxon>Kickxellaceae</taxon>
        <taxon>Coemansia</taxon>
    </lineage>
</organism>
<gene>
    <name evidence="2" type="ORF">LPJ61_003859</name>
</gene>
<evidence type="ECO:0000313" key="3">
    <source>
        <dbReference type="Proteomes" id="UP001143981"/>
    </source>
</evidence>
<proteinExistence type="predicted"/>
<sequence length="259" mass="30479">MTCRPAALAAWLVRVRTVLVLLAVAIITTTAILLTDQPWRTHVRPPASTKPPLRDRWHPDNRLLDKLAIIFPVNNNTDMQFYRNTWFSDYLYPVCDWAEPGCKIVCNETSTYRTLDKKTFCFSREMKKYHDKEFFIKLDDDSFVDRDYVVSLMKAYTGWKRPVYISDHTRRGDRTNPSIDGILYGNGKFYMFNYRLVKCVDVDLKYKGSRNEDSVFGAMVRSGCGEPNVLYVQEDDDYIWHKSYKNKNKYIDLSYIKNH</sequence>
<keyword evidence="3" id="KW-1185">Reference proteome</keyword>